<evidence type="ECO:0000313" key="2">
    <source>
        <dbReference type="EMBL" id="KGF40758.1"/>
    </source>
</evidence>
<accession>A0A096A1D6</accession>
<evidence type="ECO:0000256" key="1">
    <source>
        <dbReference type="ARBA" id="ARBA00034120"/>
    </source>
</evidence>
<dbReference type="InterPro" id="IPR051083">
    <property type="entry name" value="GrpII_Intron_Splice-Mob/Def"/>
</dbReference>
<dbReference type="InterPro" id="IPR043502">
    <property type="entry name" value="DNA/RNA_pol_sf"/>
</dbReference>
<protein>
    <submittedName>
        <fullName evidence="2">Uncharacterized protein</fullName>
    </submittedName>
</protein>
<comment type="caution">
    <text evidence="2">The sequence shown here is derived from an EMBL/GenBank/DDBJ whole genome shotgun (WGS) entry which is preliminary data.</text>
</comment>
<reference evidence="2 3" key="1">
    <citation type="submission" date="2014-07" db="EMBL/GenBank/DDBJ databases">
        <authorList>
            <person name="McCorrison J."/>
            <person name="Sanka R."/>
            <person name="Torralba M."/>
            <person name="Gillis M."/>
            <person name="Haft D.H."/>
            <person name="Methe B."/>
            <person name="Sutton G."/>
            <person name="Nelson K.E."/>
        </authorList>
    </citation>
    <scope>NUCLEOTIDE SEQUENCE [LARGE SCALE GENOMIC DNA]</scope>
    <source>
        <strain evidence="2 3">DNF00320</strain>
    </source>
</reference>
<dbReference type="AlphaFoldDB" id="A0A096A1D6"/>
<evidence type="ECO:0000313" key="3">
    <source>
        <dbReference type="Proteomes" id="UP000029525"/>
    </source>
</evidence>
<dbReference type="Proteomes" id="UP000029525">
    <property type="component" value="Unassembled WGS sequence"/>
</dbReference>
<name>A0A096A1D6_9BACT</name>
<dbReference type="CDD" id="cd01651">
    <property type="entry name" value="RT_G2_intron"/>
    <property type="match status" value="1"/>
</dbReference>
<organism evidence="2 3">
    <name type="scientific">Prevotella bivia DNF00320</name>
    <dbReference type="NCBI Taxonomy" id="1401068"/>
    <lineage>
        <taxon>Bacteria</taxon>
        <taxon>Pseudomonadati</taxon>
        <taxon>Bacteroidota</taxon>
        <taxon>Bacteroidia</taxon>
        <taxon>Bacteroidales</taxon>
        <taxon>Prevotellaceae</taxon>
        <taxon>Prevotella</taxon>
    </lineage>
</organism>
<gene>
    <name evidence="2" type="ORF">HMPREF0647_11500</name>
</gene>
<sequence length="164" mass="19143">MRNPEHVLNILAEHSNESSYKYERLYRILFNEQMFLVAYQRIHAKPGNMTPGTDRQTEDGMSIDKVHALIDSLKSEVYSPKPARRVYIPKKSGKLRPLGIPTFADKLVQEVVRMVLEAIYEGYFEWTSHGFRPHKSCHTILYKQSDIQAMLERYYNPIPQTGKL</sequence>
<dbReference type="PANTHER" id="PTHR34047">
    <property type="entry name" value="NUCLEAR INTRON MATURASE 1, MITOCHONDRIAL-RELATED"/>
    <property type="match status" value="1"/>
</dbReference>
<dbReference type="SUPFAM" id="SSF56672">
    <property type="entry name" value="DNA/RNA polymerases"/>
    <property type="match status" value="1"/>
</dbReference>
<comment type="similarity">
    <text evidence="1">Belongs to the bacterial reverse transcriptase family.</text>
</comment>
<proteinExistence type="inferred from homology"/>
<dbReference type="PANTHER" id="PTHR34047:SF8">
    <property type="entry name" value="PROTEIN YKFC"/>
    <property type="match status" value="1"/>
</dbReference>
<dbReference type="EMBL" id="JRNQ01000142">
    <property type="protein sequence ID" value="KGF40758.1"/>
    <property type="molecule type" value="Genomic_DNA"/>
</dbReference>